<proteinExistence type="predicted"/>
<dbReference type="InterPro" id="IPR003339">
    <property type="entry name" value="ABC/ECF_trnsptr_transmembrane"/>
</dbReference>
<evidence type="ECO:0000256" key="1">
    <source>
        <dbReference type="ARBA" id="ARBA00004141"/>
    </source>
</evidence>
<evidence type="ECO:0000256" key="2">
    <source>
        <dbReference type="ARBA" id="ARBA00022475"/>
    </source>
</evidence>
<feature type="transmembrane region" description="Helical" evidence="6">
    <location>
        <begin position="196"/>
        <end position="215"/>
    </location>
</feature>
<evidence type="ECO:0000256" key="6">
    <source>
        <dbReference type="SAM" id="Phobius"/>
    </source>
</evidence>
<keyword evidence="4 6" id="KW-1133">Transmembrane helix</keyword>
<dbReference type="InterPro" id="IPR010898">
    <property type="entry name" value="Hpre_diP_synth_I"/>
</dbReference>
<dbReference type="Pfam" id="PF02361">
    <property type="entry name" value="CbiQ"/>
    <property type="match status" value="1"/>
</dbReference>
<keyword evidence="2" id="KW-1003">Cell membrane</keyword>
<dbReference type="Proteomes" id="UP000229307">
    <property type="component" value="Unassembled WGS sequence"/>
</dbReference>
<evidence type="ECO:0000256" key="4">
    <source>
        <dbReference type="ARBA" id="ARBA00022989"/>
    </source>
</evidence>
<feature type="transmembrane region" description="Helical" evidence="6">
    <location>
        <begin position="68"/>
        <end position="91"/>
    </location>
</feature>
<comment type="subcellular location">
    <subcellularLocation>
        <location evidence="1">Membrane</location>
        <topology evidence="1">Multi-pass membrane protein</topology>
    </subcellularLocation>
</comment>
<feature type="transmembrane region" description="Helical" evidence="6">
    <location>
        <begin position="286"/>
        <end position="307"/>
    </location>
</feature>
<feature type="transmembrane region" description="Helical" evidence="6">
    <location>
        <begin position="103"/>
        <end position="128"/>
    </location>
</feature>
<dbReference type="CDD" id="cd16914">
    <property type="entry name" value="EcfT"/>
    <property type="match status" value="1"/>
</dbReference>
<dbReference type="Pfam" id="PF07456">
    <property type="entry name" value="Hpre_diP_synt_I"/>
    <property type="match status" value="1"/>
</dbReference>
<gene>
    <name evidence="7" type="ORF">COY52_08650</name>
</gene>
<feature type="transmembrane region" description="Helical" evidence="6">
    <location>
        <begin position="253"/>
        <end position="274"/>
    </location>
</feature>
<evidence type="ECO:0008006" key="9">
    <source>
        <dbReference type="Google" id="ProtNLM"/>
    </source>
</evidence>
<dbReference type="InterPro" id="IPR051611">
    <property type="entry name" value="ECF_transporter_component"/>
</dbReference>
<keyword evidence="3 6" id="KW-0812">Transmembrane</keyword>
<feature type="transmembrane region" description="Helical" evidence="6">
    <location>
        <begin position="135"/>
        <end position="155"/>
    </location>
</feature>
<dbReference type="PANTHER" id="PTHR34857">
    <property type="entry name" value="SLL0384 PROTEIN"/>
    <property type="match status" value="1"/>
</dbReference>
<feature type="transmembrane region" description="Helical" evidence="6">
    <location>
        <begin position="35"/>
        <end position="56"/>
    </location>
</feature>
<keyword evidence="5 6" id="KW-0472">Membrane</keyword>
<evidence type="ECO:0000313" key="7">
    <source>
        <dbReference type="EMBL" id="PIZ15886.1"/>
    </source>
</evidence>
<sequence>MDEKNKIIKISVLVSCACVLQITESLIPHPIPGMRLGLANAITLIALMSFGFRTAVEVTFLRTIVSSLILGTFLSPAFAMSFSGGLASVLVMGGAYKLFKGSFSLIGISIMGAMAHTFAQFVIVYFLLGQHAGIFWLLPVLTISSLLTGLLNGWIADFIEHNAEIVSAGLKTGNCPGQADCREVSFFSSFIPSDSVVHRVPSIVKIIGVISLCMLMLFTKSLLAYTCLAIFFTVVILLARIPPASLIKGKKIFFWIILFTFIMHIFFTPGRLILKIGFLSVTAEGFYNAVAISFRLFLFMIAASILLSTTSLPKLTQGLVKLFSFLRVFGVSSDKFAAELGLSLQMVPVFWTDTQKIIKSHKFNQNRNKPGNFLIYLGSLVAEIYQQMELRARQMETQGNFSKILS</sequence>
<name>A0A2M7S8M9_9BACT</name>
<evidence type="ECO:0000256" key="3">
    <source>
        <dbReference type="ARBA" id="ARBA00022692"/>
    </source>
</evidence>
<feature type="transmembrane region" description="Helical" evidence="6">
    <location>
        <begin position="222"/>
        <end position="241"/>
    </location>
</feature>
<accession>A0A2M7S8M9</accession>
<dbReference type="EMBL" id="PFMR01000228">
    <property type="protein sequence ID" value="PIZ15886.1"/>
    <property type="molecule type" value="Genomic_DNA"/>
</dbReference>
<comment type="caution">
    <text evidence="7">The sequence shown here is derived from an EMBL/GenBank/DDBJ whole genome shotgun (WGS) entry which is preliminary data.</text>
</comment>
<evidence type="ECO:0000313" key="8">
    <source>
        <dbReference type="Proteomes" id="UP000229307"/>
    </source>
</evidence>
<reference evidence="8" key="1">
    <citation type="submission" date="2017-09" db="EMBL/GenBank/DDBJ databases">
        <title>Depth-based differentiation of microbial function through sediment-hosted aquifers and enrichment of novel symbionts in the deep terrestrial subsurface.</title>
        <authorList>
            <person name="Probst A.J."/>
            <person name="Ladd B."/>
            <person name="Jarett J.K."/>
            <person name="Geller-Mcgrath D.E."/>
            <person name="Sieber C.M.K."/>
            <person name="Emerson J.B."/>
            <person name="Anantharaman K."/>
            <person name="Thomas B.C."/>
            <person name="Malmstrom R."/>
            <person name="Stieglmeier M."/>
            <person name="Klingl A."/>
            <person name="Woyke T."/>
            <person name="Ryan C.M."/>
            <person name="Banfield J.F."/>
        </authorList>
    </citation>
    <scope>NUCLEOTIDE SEQUENCE [LARGE SCALE GENOMIC DNA]</scope>
</reference>
<dbReference type="Gene3D" id="1.10.1760.20">
    <property type="match status" value="1"/>
</dbReference>
<dbReference type="GO" id="GO:0005886">
    <property type="term" value="C:plasma membrane"/>
    <property type="evidence" value="ECO:0007669"/>
    <property type="project" value="UniProtKB-ARBA"/>
</dbReference>
<protein>
    <recommendedName>
        <fullName evidence="9">Heptaprenyl diphosphate synthase</fullName>
    </recommendedName>
</protein>
<organism evidence="7 8">
    <name type="scientific">Candidatus Desantisbacteria bacterium CG_4_10_14_0_8_um_filter_48_22</name>
    <dbReference type="NCBI Taxonomy" id="1974543"/>
    <lineage>
        <taxon>Bacteria</taxon>
        <taxon>Candidatus Desantisiibacteriota</taxon>
    </lineage>
</organism>
<evidence type="ECO:0000256" key="5">
    <source>
        <dbReference type="ARBA" id="ARBA00023136"/>
    </source>
</evidence>
<dbReference type="PANTHER" id="PTHR34857:SF2">
    <property type="entry name" value="SLL0384 PROTEIN"/>
    <property type="match status" value="1"/>
</dbReference>
<dbReference type="AlphaFoldDB" id="A0A2M7S8M9"/>